<keyword evidence="2" id="KW-1185">Reference proteome</keyword>
<reference evidence="1" key="1">
    <citation type="submission" date="2019-03" db="EMBL/GenBank/DDBJ databases">
        <title>WGS assembly of Setaria viridis.</title>
        <authorList>
            <person name="Huang P."/>
            <person name="Jenkins J."/>
            <person name="Grimwood J."/>
            <person name="Barry K."/>
            <person name="Healey A."/>
            <person name="Mamidi S."/>
            <person name="Sreedasyam A."/>
            <person name="Shu S."/>
            <person name="Feldman M."/>
            <person name="Wu J."/>
            <person name="Yu Y."/>
            <person name="Chen C."/>
            <person name="Johnson J."/>
            <person name="Rokhsar D."/>
            <person name="Baxter I."/>
            <person name="Schmutz J."/>
            <person name="Brutnell T."/>
            <person name="Kellogg E."/>
        </authorList>
    </citation>
    <scope>NUCLEOTIDE SEQUENCE [LARGE SCALE GENOMIC DNA]</scope>
</reference>
<dbReference type="AlphaFoldDB" id="A0A4U6TYA1"/>
<dbReference type="EMBL" id="CM016558">
    <property type="protein sequence ID" value="TKW07951.1"/>
    <property type="molecule type" value="Genomic_DNA"/>
</dbReference>
<evidence type="ECO:0000313" key="1">
    <source>
        <dbReference type="EMBL" id="TKW07951.1"/>
    </source>
</evidence>
<dbReference type="Gramene" id="TKW07951">
    <property type="protein sequence ID" value="TKW07951"/>
    <property type="gene ID" value="SEVIR_7G340456v2"/>
</dbReference>
<protein>
    <submittedName>
        <fullName evidence="1">Uncharacterized protein</fullName>
    </submittedName>
</protein>
<dbReference type="Proteomes" id="UP000298652">
    <property type="component" value="Chromosome 7"/>
</dbReference>
<evidence type="ECO:0000313" key="2">
    <source>
        <dbReference type="Proteomes" id="UP000298652"/>
    </source>
</evidence>
<organism evidence="1 2">
    <name type="scientific">Setaria viridis</name>
    <name type="common">Green bristlegrass</name>
    <name type="synonym">Setaria italica subsp. viridis</name>
    <dbReference type="NCBI Taxonomy" id="4556"/>
    <lineage>
        <taxon>Eukaryota</taxon>
        <taxon>Viridiplantae</taxon>
        <taxon>Streptophyta</taxon>
        <taxon>Embryophyta</taxon>
        <taxon>Tracheophyta</taxon>
        <taxon>Spermatophyta</taxon>
        <taxon>Magnoliopsida</taxon>
        <taxon>Liliopsida</taxon>
        <taxon>Poales</taxon>
        <taxon>Poaceae</taxon>
        <taxon>PACMAD clade</taxon>
        <taxon>Panicoideae</taxon>
        <taxon>Panicodae</taxon>
        <taxon>Paniceae</taxon>
        <taxon>Cenchrinae</taxon>
        <taxon>Setaria</taxon>
    </lineage>
</organism>
<accession>A0A4U6TYA1</accession>
<name>A0A4U6TYA1_SETVI</name>
<sequence length="71" mass="8309">MVPFSELLQLHFHNYKHLHKNYLHSIALQNCKISPCTTTTRLSDTNRSTKFSLQAHHDRKFHSSDSSVFLL</sequence>
<gene>
    <name evidence="1" type="ORF">SEVIR_7G340456v2</name>
</gene>
<proteinExistence type="predicted"/>